<dbReference type="Pfam" id="PF00858">
    <property type="entry name" value="ASC"/>
    <property type="match status" value="1"/>
</dbReference>
<keyword evidence="15" id="KW-1185">Reference proteome</keyword>
<evidence type="ECO:0000256" key="7">
    <source>
        <dbReference type="ARBA" id="ARBA00023053"/>
    </source>
</evidence>
<evidence type="ECO:0000256" key="10">
    <source>
        <dbReference type="ARBA" id="ARBA00023201"/>
    </source>
</evidence>
<dbReference type="PROSITE" id="PS01206">
    <property type="entry name" value="ASC"/>
    <property type="match status" value="1"/>
</dbReference>
<protein>
    <recommendedName>
        <fullName evidence="16">Pickpocket protein 28-like</fullName>
    </recommendedName>
</protein>
<evidence type="ECO:0000256" key="11">
    <source>
        <dbReference type="ARBA" id="ARBA00023303"/>
    </source>
</evidence>
<feature type="transmembrane region" description="Helical" evidence="13">
    <location>
        <begin position="487"/>
        <end position="509"/>
    </location>
</feature>
<evidence type="ECO:0000256" key="12">
    <source>
        <dbReference type="RuleBase" id="RU000679"/>
    </source>
</evidence>
<keyword evidence="5 12" id="KW-0812">Transmembrane</keyword>
<keyword evidence="4 12" id="KW-0894">Sodium channel</keyword>
<evidence type="ECO:0008006" key="16">
    <source>
        <dbReference type="Google" id="ProtNLM"/>
    </source>
</evidence>
<accession>A0ABM5IUG5</accession>
<feature type="transmembrane region" description="Helical" evidence="13">
    <location>
        <begin position="35"/>
        <end position="53"/>
    </location>
</feature>
<keyword evidence="8 12" id="KW-0406">Ion transport</keyword>
<dbReference type="InterPro" id="IPR001873">
    <property type="entry name" value="ENaC"/>
</dbReference>
<keyword evidence="10 12" id="KW-0739">Sodium transport</keyword>
<evidence type="ECO:0000256" key="4">
    <source>
        <dbReference type="ARBA" id="ARBA00022461"/>
    </source>
</evidence>
<keyword evidence="7" id="KW-0915">Sodium</keyword>
<dbReference type="Proteomes" id="UP001652700">
    <property type="component" value="Unplaced"/>
</dbReference>
<dbReference type="EnsemblMetazoa" id="XM_028286595.2">
    <property type="protein sequence ID" value="XP_028142396.2"/>
    <property type="gene ID" value="LOC114336265"/>
</dbReference>
<evidence type="ECO:0000256" key="2">
    <source>
        <dbReference type="ARBA" id="ARBA00007193"/>
    </source>
</evidence>
<dbReference type="PANTHER" id="PTHR11690:SF288">
    <property type="entry name" value="AMILORIDE-SENSITIVE NA+ CHANNEL-RELATED"/>
    <property type="match status" value="1"/>
</dbReference>
<dbReference type="PRINTS" id="PR01078">
    <property type="entry name" value="AMINACHANNEL"/>
</dbReference>
<dbReference type="Gene3D" id="1.10.287.820">
    <property type="entry name" value="Acid-sensing ion channel domain"/>
    <property type="match status" value="1"/>
</dbReference>
<evidence type="ECO:0000313" key="14">
    <source>
        <dbReference type="EnsemblMetazoa" id="XP_028142396.2"/>
    </source>
</evidence>
<keyword evidence="6 13" id="KW-1133">Transmembrane helix</keyword>
<comment type="similarity">
    <text evidence="2 12">Belongs to the amiloride-sensitive sodium channel (TC 1.A.6) family.</text>
</comment>
<organism evidence="14 15">
    <name type="scientific">Diabrotica virgifera virgifera</name>
    <name type="common">western corn rootworm</name>
    <dbReference type="NCBI Taxonomy" id="50390"/>
    <lineage>
        <taxon>Eukaryota</taxon>
        <taxon>Metazoa</taxon>
        <taxon>Ecdysozoa</taxon>
        <taxon>Arthropoda</taxon>
        <taxon>Hexapoda</taxon>
        <taxon>Insecta</taxon>
        <taxon>Pterygota</taxon>
        <taxon>Neoptera</taxon>
        <taxon>Endopterygota</taxon>
        <taxon>Coleoptera</taxon>
        <taxon>Polyphaga</taxon>
        <taxon>Cucujiformia</taxon>
        <taxon>Chrysomeloidea</taxon>
        <taxon>Chrysomelidae</taxon>
        <taxon>Galerucinae</taxon>
        <taxon>Diabroticina</taxon>
        <taxon>Diabroticites</taxon>
        <taxon>Diabrotica</taxon>
    </lineage>
</organism>
<dbReference type="Gene3D" id="1.10.287.770">
    <property type="entry name" value="YojJ-like"/>
    <property type="match status" value="1"/>
</dbReference>
<evidence type="ECO:0000256" key="1">
    <source>
        <dbReference type="ARBA" id="ARBA00004141"/>
    </source>
</evidence>
<evidence type="ECO:0000256" key="6">
    <source>
        <dbReference type="ARBA" id="ARBA00022989"/>
    </source>
</evidence>
<dbReference type="PANTHER" id="PTHR11690">
    <property type="entry name" value="AMILORIDE-SENSITIVE SODIUM CHANNEL-RELATED"/>
    <property type="match status" value="1"/>
</dbReference>
<reference evidence="14" key="1">
    <citation type="submission" date="2025-05" db="UniProtKB">
        <authorList>
            <consortium name="EnsemblMetazoa"/>
        </authorList>
    </citation>
    <scope>IDENTIFICATION</scope>
</reference>
<keyword evidence="9 13" id="KW-0472">Membrane</keyword>
<evidence type="ECO:0000256" key="9">
    <source>
        <dbReference type="ARBA" id="ARBA00023136"/>
    </source>
</evidence>
<proteinExistence type="inferred from homology"/>
<name>A0ABM5IUG5_DIAVI</name>
<dbReference type="RefSeq" id="XP_028142396.2">
    <property type="nucleotide sequence ID" value="XM_028286595.2"/>
</dbReference>
<keyword evidence="11 12" id="KW-0407">Ion channel</keyword>
<evidence type="ECO:0000256" key="3">
    <source>
        <dbReference type="ARBA" id="ARBA00022448"/>
    </source>
</evidence>
<comment type="subcellular location">
    <subcellularLocation>
        <location evidence="1">Membrane</location>
        <topology evidence="1">Multi-pass membrane protein</topology>
    </subcellularLocation>
</comment>
<sequence>MTWKRFNKYFNDYCEHSSIIGCNYVAEKRSRTERVLWIVLIAIAIALSVYFILEQYEKYDENPFIVSLATRERPIYTIPFPAITICPFTKADKNKFNYTSVLNRLWDNETVSPFEMQTAQYMSLVCEDNSIDDEDTINTHLLKNETFTNHFYERLDEIETLEELVDDFNCDFMGDNVASFNCTNIFTPIILDGGICYTFNMLNREEIFRPKVYQYMHTHEVSLEPKSSWSVDDGYSEGSGKNAYPRRALQSGADNALLVMLLAKSQDNDYICNTDVGYSISVHLPSTIPQTKKDFYILPLDTNSQIILQPNLVTTSNAVKKYKIEDRQCFFSDERNLEYFVTYTQENCFLECLTNYTLNKCGCVNFFMPRENTTSICGNSNKKCLDDAENEIKVVEIDALLGKGEKSRCNCLPLCNQLKYQATTSRYPWKWKEFFRAHKKLQQALRYDENDLHKWHYSSLKIFFSSDQFLPSEKNELYGIFDFISNFGGLLGLFTGFSLLTAAEIVYYITIRLWYNKKLYNDISGPPDED</sequence>
<evidence type="ECO:0000256" key="5">
    <source>
        <dbReference type="ARBA" id="ARBA00022692"/>
    </source>
</evidence>
<keyword evidence="3 12" id="KW-0813">Transport</keyword>
<evidence type="ECO:0000256" key="13">
    <source>
        <dbReference type="SAM" id="Phobius"/>
    </source>
</evidence>
<evidence type="ECO:0000256" key="8">
    <source>
        <dbReference type="ARBA" id="ARBA00023065"/>
    </source>
</evidence>
<evidence type="ECO:0000313" key="15">
    <source>
        <dbReference type="Proteomes" id="UP001652700"/>
    </source>
</evidence>
<dbReference type="InterPro" id="IPR020903">
    <property type="entry name" value="ENaC_CS"/>
</dbReference>
<dbReference type="GeneID" id="114336265"/>